<feature type="compositionally biased region" description="Basic and acidic residues" evidence="1">
    <location>
        <begin position="639"/>
        <end position="655"/>
    </location>
</feature>
<dbReference type="Proteomes" id="UP000827092">
    <property type="component" value="Unassembled WGS sequence"/>
</dbReference>
<organism evidence="2 3">
    <name type="scientific">Oedothorax gibbosus</name>
    <dbReference type="NCBI Taxonomy" id="931172"/>
    <lineage>
        <taxon>Eukaryota</taxon>
        <taxon>Metazoa</taxon>
        <taxon>Ecdysozoa</taxon>
        <taxon>Arthropoda</taxon>
        <taxon>Chelicerata</taxon>
        <taxon>Arachnida</taxon>
        <taxon>Araneae</taxon>
        <taxon>Araneomorphae</taxon>
        <taxon>Entelegynae</taxon>
        <taxon>Araneoidea</taxon>
        <taxon>Linyphiidae</taxon>
        <taxon>Erigoninae</taxon>
        <taxon>Oedothorax</taxon>
    </lineage>
</organism>
<comment type="caution">
    <text evidence="2">The sequence shown here is derived from an EMBL/GenBank/DDBJ whole genome shotgun (WGS) entry which is preliminary data.</text>
</comment>
<feature type="compositionally biased region" description="Basic and acidic residues" evidence="1">
    <location>
        <begin position="537"/>
        <end position="570"/>
    </location>
</feature>
<feature type="compositionally biased region" description="Basic residues" evidence="1">
    <location>
        <begin position="75"/>
        <end position="92"/>
    </location>
</feature>
<feature type="compositionally biased region" description="Polar residues" evidence="1">
    <location>
        <begin position="445"/>
        <end position="456"/>
    </location>
</feature>
<gene>
    <name evidence="2" type="ORF">JTE90_028151</name>
</gene>
<protein>
    <recommendedName>
        <fullName evidence="4">Transformer</fullName>
    </recommendedName>
</protein>
<feature type="region of interest" description="Disordered" evidence="1">
    <location>
        <begin position="384"/>
        <end position="655"/>
    </location>
</feature>
<dbReference type="AlphaFoldDB" id="A0AAV6VA09"/>
<evidence type="ECO:0000313" key="2">
    <source>
        <dbReference type="EMBL" id="KAG8193037.1"/>
    </source>
</evidence>
<evidence type="ECO:0000313" key="3">
    <source>
        <dbReference type="Proteomes" id="UP000827092"/>
    </source>
</evidence>
<keyword evidence="3" id="KW-1185">Reference proteome</keyword>
<feature type="compositionally biased region" description="Basic and acidic residues" evidence="1">
    <location>
        <begin position="239"/>
        <end position="271"/>
    </location>
</feature>
<feature type="compositionally biased region" description="Basic and acidic residues" evidence="1">
    <location>
        <begin position="486"/>
        <end position="496"/>
    </location>
</feature>
<sequence length="655" mass="75821">MAISYVNMMKIHKPTHKMSRSSRVSPRGKEPLLKKPVHMSSSIRMSNASSRGPLLKRPSPLLKRPLLMTPSKGVHSSRMRSPPHRSVNRHSMHPSPATMDRGLKRLKYEKRKMSPSPNRHPMPSPIPMRQPSPYRDDRYMNARPVASHPSHYRPSPPKKKIKSSSMMMRRPEIPHDRMTPPRREMHPSRPGLLPHPSMQRGHGSSSHNERSFDSRGKGHGDSIPPSHSKRPPPPNIKHPYRDDHYQSPPDDGRYQNIASKEHYTPTLHERFSSVVDSNRTEPRPKYSREDLEQITIDFRPDVKSKSPTLRRIVNPDDVKLVRRTNEGHRPIFDREEIKQAPRDMRDDAHYEKKVTGYSSRHAPVGLPSGVENYEITRHRFDSHHETFHSSGGRSLSDRWQSEAGRKDEAPLDRDHREMAYQRSHMKRNFSDSRPSKGGDQDFRSQKYSGPSTSQSRPEYPPNHHMMAPPDSRNSSSMHRKPISPMDARRKLTERRNSGPPPGMRPDSKSRYPPVEKRYPDMSGRIEKTAHRRSPGPEWKRQSRPDSRERSFSQKSDKYSYNKPLSEKYDLSKNSNYYQDSRESSDSYRGRGSSFRSPRGRGSRGSRGSTRGSYPTRSSFRGGYRGRGAPRRGRISPQVWEHDMYSRTPDQKMDYP</sequence>
<evidence type="ECO:0000256" key="1">
    <source>
        <dbReference type="SAM" id="MobiDB-lite"/>
    </source>
</evidence>
<feature type="compositionally biased region" description="Basic and acidic residues" evidence="1">
    <location>
        <begin position="505"/>
        <end position="528"/>
    </location>
</feature>
<proteinExistence type="predicted"/>
<accession>A0AAV6VA09</accession>
<feature type="compositionally biased region" description="Low complexity" evidence="1">
    <location>
        <begin position="39"/>
        <end position="67"/>
    </location>
</feature>
<name>A0AAV6VA09_9ARAC</name>
<feature type="compositionally biased region" description="Basic and acidic residues" evidence="1">
    <location>
        <begin position="278"/>
        <end position="288"/>
    </location>
</feature>
<reference evidence="2 3" key="1">
    <citation type="journal article" date="2022" name="Nat. Ecol. Evol.">
        <title>A masculinizing supergene underlies an exaggerated male reproductive morph in a spider.</title>
        <authorList>
            <person name="Hendrickx F."/>
            <person name="De Corte Z."/>
            <person name="Sonet G."/>
            <person name="Van Belleghem S.M."/>
            <person name="Kostlbacher S."/>
            <person name="Vangestel C."/>
        </authorList>
    </citation>
    <scope>NUCLEOTIDE SEQUENCE [LARGE SCALE GENOMIC DNA]</scope>
    <source>
        <strain evidence="2">W744_W776</strain>
    </source>
</reference>
<feature type="compositionally biased region" description="Pro residues" evidence="1">
    <location>
        <begin position="118"/>
        <end position="130"/>
    </location>
</feature>
<feature type="compositionally biased region" description="Basic residues" evidence="1">
    <location>
        <begin position="10"/>
        <end position="20"/>
    </location>
</feature>
<feature type="region of interest" description="Disordered" evidence="1">
    <location>
        <begin position="1"/>
        <end position="288"/>
    </location>
</feature>
<feature type="compositionally biased region" description="Basic and acidic residues" evidence="1">
    <location>
        <begin position="207"/>
        <end position="220"/>
    </location>
</feature>
<feature type="compositionally biased region" description="Basic and acidic residues" evidence="1">
    <location>
        <begin position="169"/>
        <end position="187"/>
    </location>
</feature>
<evidence type="ECO:0008006" key="4">
    <source>
        <dbReference type="Google" id="ProtNLM"/>
    </source>
</evidence>
<dbReference type="EMBL" id="JAFNEN010000132">
    <property type="protein sequence ID" value="KAG8193037.1"/>
    <property type="molecule type" value="Genomic_DNA"/>
</dbReference>
<feature type="compositionally biased region" description="Basic and acidic residues" evidence="1">
    <location>
        <begin position="395"/>
        <end position="419"/>
    </location>
</feature>
<feature type="compositionally biased region" description="Basic and acidic residues" evidence="1">
    <location>
        <begin position="428"/>
        <end position="444"/>
    </location>
</feature>
<feature type="compositionally biased region" description="Basic and acidic residues" evidence="1">
    <location>
        <begin position="579"/>
        <end position="588"/>
    </location>
</feature>
<feature type="compositionally biased region" description="Low complexity" evidence="1">
    <location>
        <begin position="605"/>
        <end position="621"/>
    </location>
</feature>